<keyword evidence="1" id="KW-1133">Transmembrane helix</keyword>
<dbReference type="Proteomes" id="UP001208570">
    <property type="component" value="Unassembled WGS sequence"/>
</dbReference>
<gene>
    <name evidence="2" type="ORF">LSH36_49g00025</name>
</gene>
<feature type="non-terminal residue" evidence="2">
    <location>
        <position position="1"/>
    </location>
</feature>
<name>A0AAD9ND00_9ANNE</name>
<evidence type="ECO:0000313" key="2">
    <source>
        <dbReference type="EMBL" id="KAK2165490.1"/>
    </source>
</evidence>
<keyword evidence="3" id="KW-1185">Reference proteome</keyword>
<reference evidence="2" key="1">
    <citation type="journal article" date="2023" name="Mol. Biol. Evol.">
        <title>Third-Generation Sequencing Reveals the Adaptive Role of the Epigenome in Three Deep-Sea Polychaetes.</title>
        <authorList>
            <person name="Perez M."/>
            <person name="Aroh O."/>
            <person name="Sun Y."/>
            <person name="Lan Y."/>
            <person name="Juniper S.K."/>
            <person name="Young C.R."/>
            <person name="Angers B."/>
            <person name="Qian P.Y."/>
        </authorList>
    </citation>
    <scope>NUCLEOTIDE SEQUENCE</scope>
    <source>
        <strain evidence="2">P08H-3</strain>
    </source>
</reference>
<proteinExistence type="predicted"/>
<accession>A0AAD9ND00</accession>
<evidence type="ECO:0000313" key="3">
    <source>
        <dbReference type="Proteomes" id="UP001208570"/>
    </source>
</evidence>
<dbReference type="EMBL" id="JAODUP010000049">
    <property type="protein sequence ID" value="KAK2165490.1"/>
    <property type="molecule type" value="Genomic_DNA"/>
</dbReference>
<organism evidence="2 3">
    <name type="scientific">Paralvinella palmiformis</name>
    <dbReference type="NCBI Taxonomy" id="53620"/>
    <lineage>
        <taxon>Eukaryota</taxon>
        <taxon>Metazoa</taxon>
        <taxon>Spiralia</taxon>
        <taxon>Lophotrochozoa</taxon>
        <taxon>Annelida</taxon>
        <taxon>Polychaeta</taxon>
        <taxon>Sedentaria</taxon>
        <taxon>Canalipalpata</taxon>
        <taxon>Terebellida</taxon>
        <taxon>Terebelliformia</taxon>
        <taxon>Alvinellidae</taxon>
        <taxon>Paralvinella</taxon>
    </lineage>
</organism>
<comment type="caution">
    <text evidence="2">The sequence shown here is derived from an EMBL/GenBank/DDBJ whole genome shotgun (WGS) entry which is preliminary data.</text>
</comment>
<protein>
    <submittedName>
        <fullName evidence="2">Uncharacterized protein</fullName>
    </submittedName>
</protein>
<sequence length="146" mass="17195">DCNSYHQSGRIKRSFRANVLSNTDIPDVNTVTLVTHLTSDRYDRLINIKSTWNGSLLTEICLHLGPISATVYVKRREDLHHLANTFCFFYIHDKWNFFYLHLVDERGVSVIILLGFKFLVLPDVFIVHMPHSETKKKWFIANRFER</sequence>
<keyword evidence="1" id="KW-0812">Transmembrane</keyword>
<keyword evidence="1" id="KW-0472">Membrane</keyword>
<evidence type="ECO:0000256" key="1">
    <source>
        <dbReference type="SAM" id="Phobius"/>
    </source>
</evidence>
<dbReference type="AlphaFoldDB" id="A0AAD9ND00"/>
<feature type="transmembrane region" description="Helical" evidence="1">
    <location>
        <begin position="107"/>
        <end position="127"/>
    </location>
</feature>